<accession>A0A139AGJ2</accession>
<evidence type="ECO:0000313" key="3">
    <source>
        <dbReference type="Proteomes" id="UP000070544"/>
    </source>
</evidence>
<dbReference type="GO" id="GO:0000981">
    <property type="term" value="F:DNA-binding transcription factor activity, RNA polymerase II-specific"/>
    <property type="evidence" value="ECO:0007669"/>
    <property type="project" value="InterPro"/>
</dbReference>
<proteinExistence type="predicted"/>
<gene>
    <name evidence="2" type="ORF">M427DRAFT_308864</name>
</gene>
<organism evidence="2 3">
    <name type="scientific">Gonapodya prolifera (strain JEL478)</name>
    <name type="common">Monoblepharis prolifera</name>
    <dbReference type="NCBI Taxonomy" id="1344416"/>
    <lineage>
        <taxon>Eukaryota</taxon>
        <taxon>Fungi</taxon>
        <taxon>Fungi incertae sedis</taxon>
        <taxon>Chytridiomycota</taxon>
        <taxon>Chytridiomycota incertae sedis</taxon>
        <taxon>Monoblepharidomycetes</taxon>
        <taxon>Monoblepharidales</taxon>
        <taxon>Gonapodyaceae</taxon>
        <taxon>Gonapodya</taxon>
    </lineage>
</organism>
<dbReference type="Proteomes" id="UP000070544">
    <property type="component" value="Unassembled WGS sequence"/>
</dbReference>
<dbReference type="GO" id="GO:0008270">
    <property type="term" value="F:zinc ion binding"/>
    <property type="evidence" value="ECO:0007669"/>
    <property type="project" value="InterPro"/>
</dbReference>
<sequence>MFIPIEKCRAHYRPQEKIFRFTMESVVFDLLLPFPVMRSVPHPTSPDPIKVKLSGSFSHSPFRSPNSAHGQDTSSPLKLQTRRYVRWHRFSCRESASECHRGKHGETSQKQTPCLQSMFLLPNSEKKVSNVARQPLRAQCQRYMRHLLSETPPDRCDSGQPRCSHCEIRGLVCDYSWEQKPRGPAGDPLSPRSARRVSVLFVENTNKMQEHGILTELSGGRWWLQSPNN</sequence>
<evidence type="ECO:0000256" key="1">
    <source>
        <dbReference type="SAM" id="MobiDB-lite"/>
    </source>
</evidence>
<dbReference type="AlphaFoldDB" id="A0A139AGJ2"/>
<reference evidence="2 3" key="1">
    <citation type="journal article" date="2015" name="Genome Biol. Evol.">
        <title>Phylogenomic analyses indicate that early fungi evolved digesting cell walls of algal ancestors of land plants.</title>
        <authorList>
            <person name="Chang Y."/>
            <person name="Wang S."/>
            <person name="Sekimoto S."/>
            <person name="Aerts A.L."/>
            <person name="Choi C."/>
            <person name="Clum A."/>
            <person name="LaButti K.M."/>
            <person name="Lindquist E.A."/>
            <person name="Yee Ngan C."/>
            <person name="Ohm R.A."/>
            <person name="Salamov A.A."/>
            <person name="Grigoriev I.V."/>
            <person name="Spatafora J.W."/>
            <person name="Berbee M.L."/>
        </authorList>
    </citation>
    <scope>NUCLEOTIDE SEQUENCE [LARGE SCALE GENOMIC DNA]</scope>
    <source>
        <strain evidence="2 3">JEL478</strain>
    </source>
</reference>
<dbReference type="InterPro" id="IPR036864">
    <property type="entry name" value="Zn2-C6_fun-type_DNA-bd_sf"/>
</dbReference>
<feature type="region of interest" description="Disordered" evidence="1">
    <location>
        <begin position="51"/>
        <end position="76"/>
    </location>
</feature>
<keyword evidence="3" id="KW-1185">Reference proteome</keyword>
<dbReference type="Gene3D" id="4.10.240.10">
    <property type="entry name" value="Zn(2)-C6 fungal-type DNA-binding domain"/>
    <property type="match status" value="1"/>
</dbReference>
<protein>
    <submittedName>
        <fullName evidence="2">Uncharacterized protein</fullName>
    </submittedName>
</protein>
<dbReference type="OrthoDB" id="39175at2759"/>
<evidence type="ECO:0000313" key="2">
    <source>
        <dbReference type="EMBL" id="KXS15809.1"/>
    </source>
</evidence>
<feature type="compositionally biased region" description="Polar residues" evidence="1">
    <location>
        <begin position="55"/>
        <end position="76"/>
    </location>
</feature>
<name>A0A139AGJ2_GONPJ</name>
<dbReference type="EMBL" id="KQ965759">
    <property type="protein sequence ID" value="KXS15809.1"/>
    <property type="molecule type" value="Genomic_DNA"/>
</dbReference>